<dbReference type="InterPro" id="IPR009921">
    <property type="entry name" value="YehS-like"/>
</dbReference>
<evidence type="ECO:0000313" key="1">
    <source>
        <dbReference type="EMBL" id="BBB29531.1"/>
    </source>
</evidence>
<organism evidence="1 2">
    <name type="scientific">Neptunomonas japonica JAMM 1380</name>
    <dbReference type="NCBI Taxonomy" id="1441457"/>
    <lineage>
        <taxon>Bacteria</taxon>
        <taxon>Pseudomonadati</taxon>
        <taxon>Pseudomonadota</taxon>
        <taxon>Gammaproteobacteria</taxon>
        <taxon>Oceanospirillales</taxon>
        <taxon>Oceanospirillaceae</taxon>
        <taxon>Neptunomonas</taxon>
    </lineage>
</organism>
<dbReference type="Pfam" id="PF07308">
    <property type="entry name" value="DUF1456"/>
    <property type="match status" value="2"/>
</dbReference>
<evidence type="ECO:0008006" key="3">
    <source>
        <dbReference type="Google" id="ProtNLM"/>
    </source>
</evidence>
<evidence type="ECO:0000313" key="2">
    <source>
        <dbReference type="Proteomes" id="UP000595332"/>
    </source>
</evidence>
<accession>A0A7R6PJS3</accession>
<reference evidence="1 2" key="1">
    <citation type="journal article" date="2008" name="Int. J. Syst. Evol. Microbiol.">
        <title>Neptunomonas japonica sp. nov., an Osedax japonicus symbiont-like bacterium isolated from sediment adjacent to sperm whale carcasses off Kagoshima, Japan.</title>
        <authorList>
            <person name="Miyazaki M."/>
            <person name="Nogi Y."/>
            <person name="Fujiwara Y."/>
            <person name="Kawato M."/>
            <person name="Kubokawa K."/>
            <person name="Horikoshi K."/>
        </authorList>
    </citation>
    <scope>NUCLEOTIDE SEQUENCE [LARGE SCALE GENOMIC DNA]</scope>
    <source>
        <strain evidence="1 2">JAMM 1380</strain>
    </source>
</reference>
<dbReference type="Proteomes" id="UP000595332">
    <property type="component" value="Chromosome"/>
</dbReference>
<dbReference type="PANTHER" id="PTHR37805:SF1">
    <property type="entry name" value="CYTOPLASMIC PROTEIN"/>
    <property type="match status" value="1"/>
</dbReference>
<keyword evidence="2" id="KW-1185">Reference proteome</keyword>
<proteinExistence type="predicted"/>
<dbReference type="RefSeq" id="WP_201350144.1">
    <property type="nucleotide sequence ID" value="NZ_AP014546.1"/>
</dbReference>
<name>A0A7R6PJS3_9GAMM</name>
<dbReference type="AlphaFoldDB" id="A0A7R6PJS3"/>
<dbReference type="KEGG" id="njp:NEJAP_1579"/>
<dbReference type="PANTHER" id="PTHR37805">
    <property type="entry name" value="CYTOPLASMIC PROTEIN-RELATED"/>
    <property type="match status" value="1"/>
</dbReference>
<sequence>MTNNDVLRRLRYTFDFNDSKMVAIFRLADHEVTRSQVTDWLKKEEDPQYLRCSDREFAIFLNGLINEMRGKKEGAAPAPERVLNNNIIFRKLKIALNMTSEDVMEVMAVAEFRLSKHELSAFFRKPDHQNYRECQDQVLRNFLSGIQLKYRDNKTDAAESPKA</sequence>
<gene>
    <name evidence="1" type="ORF">NEJAP_1579</name>
</gene>
<dbReference type="EMBL" id="AP014546">
    <property type="protein sequence ID" value="BBB29531.1"/>
    <property type="molecule type" value="Genomic_DNA"/>
</dbReference>
<protein>
    <recommendedName>
        <fullName evidence="3">DUF1456 domain-containing protein</fullName>
    </recommendedName>
</protein>